<dbReference type="InterPro" id="IPR018060">
    <property type="entry name" value="HTH_AraC"/>
</dbReference>
<dbReference type="PROSITE" id="PS01124">
    <property type="entry name" value="HTH_ARAC_FAMILY_2"/>
    <property type="match status" value="1"/>
</dbReference>
<dbReference type="PANTHER" id="PTHR47893">
    <property type="entry name" value="REGULATORY PROTEIN PCHR"/>
    <property type="match status" value="1"/>
</dbReference>
<dbReference type="GO" id="GO:0003700">
    <property type="term" value="F:DNA-binding transcription factor activity"/>
    <property type="evidence" value="ECO:0007669"/>
    <property type="project" value="InterPro"/>
</dbReference>
<organism evidence="5 6">
    <name type="scientific">Marinifilum breve</name>
    <dbReference type="NCBI Taxonomy" id="2184082"/>
    <lineage>
        <taxon>Bacteria</taxon>
        <taxon>Pseudomonadati</taxon>
        <taxon>Bacteroidota</taxon>
        <taxon>Bacteroidia</taxon>
        <taxon>Marinilabiliales</taxon>
        <taxon>Marinifilaceae</taxon>
    </lineage>
</organism>
<accession>A0A2V4A0F4</accession>
<name>A0A2V4A0F4_9BACT</name>
<gene>
    <name evidence="5" type="ORF">DF185_05270</name>
</gene>
<evidence type="ECO:0000256" key="3">
    <source>
        <dbReference type="ARBA" id="ARBA00023163"/>
    </source>
</evidence>
<keyword evidence="1" id="KW-0805">Transcription regulation</keyword>
<dbReference type="Proteomes" id="UP000248079">
    <property type="component" value="Unassembled WGS sequence"/>
</dbReference>
<dbReference type="InterPro" id="IPR053142">
    <property type="entry name" value="PchR_regulatory_protein"/>
</dbReference>
<evidence type="ECO:0000256" key="2">
    <source>
        <dbReference type="ARBA" id="ARBA00023125"/>
    </source>
</evidence>
<sequence>MNYSLEITSDKEQNFLLQENILHSNSSEVCLENDKLGKLAFCNEYKRGFVLSDIEILARNELKVKTTSIAPVFALYFILDGNIKSSIAGGKHDDKLWEGKNNIWTFPEDISWQSTYAKNDLFRSFGITFDTEYLEELVNRYPDLLGNIYNEFNYKHDYCLQDKHLSTTAEMNLAISQIHNAYTMGSVRDLYTESKVLELIALQINNFSSKDTKTDQMHCSKKRDLDKIHEAKHLLLSDIANPPSISSLSKMIGMDEKKLKYAFKEVYQQTIYGCLFEHKMIMARQLLLDTERTIFEIALDCGYEYSSHFTTAFKRRFGVTPRKYREAV</sequence>
<dbReference type="GO" id="GO:0043565">
    <property type="term" value="F:sequence-specific DNA binding"/>
    <property type="evidence" value="ECO:0007669"/>
    <property type="project" value="InterPro"/>
</dbReference>
<proteinExistence type="predicted"/>
<comment type="caution">
    <text evidence="5">The sequence shown here is derived from an EMBL/GenBank/DDBJ whole genome shotgun (WGS) entry which is preliminary data.</text>
</comment>
<dbReference type="OrthoDB" id="1116352at2"/>
<dbReference type="SUPFAM" id="SSF46689">
    <property type="entry name" value="Homeodomain-like"/>
    <property type="match status" value="1"/>
</dbReference>
<reference evidence="5 6" key="1">
    <citation type="submission" date="2018-05" db="EMBL/GenBank/DDBJ databases">
        <title>Marinifilum breve JC075T sp. nov., a marine bacterium isolated from Yongle Blue Hole in the South China Sea.</title>
        <authorList>
            <person name="Fu T."/>
        </authorList>
    </citation>
    <scope>NUCLEOTIDE SEQUENCE [LARGE SCALE GENOMIC DNA]</scope>
    <source>
        <strain evidence="5 6">JC075</strain>
    </source>
</reference>
<feature type="domain" description="HTH araC/xylS-type" evidence="4">
    <location>
        <begin position="229"/>
        <end position="327"/>
    </location>
</feature>
<evidence type="ECO:0000259" key="4">
    <source>
        <dbReference type="PROSITE" id="PS01124"/>
    </source>
</evidence>
<evidence type="ECO:0000313" key="5">
    <source>
        <dbReference type="EMBL" id="PXY02056.1"/>
    </source>
</evidence>
<protein>
    <recommendedName>
        <fullName evidence="4">HTH araC/xylS-type domain-containing protein</fullName>
    </recommendedName>
</protein>
<dbReference type="PROSITE" id="PS00041">
    <property type="entry name" value="HTH_ARAC_FAMILY_1"/>
    <property type="match status" value="1"/>
</dbReference>
<dbReference type="InterPro" id="IPR020449">
    <property type="entry name" value="Tscrpt_reg_AraC-type_HTH"/>
</dbReference>
<keyword evidence="2" id="KW-0238">DNA-binding</keyword>
<keyword evidence="3" id="KW-0804">Transcription</keyword>
<dbReference type="SMART" id="SM00342">
    <property type="entry name" value="HTH_ARAC"/>
    <property type="match status" value="1"/>
</dbReference>
<dbReference type="EMBL" id="QFLI01000002">
    <property type="protein sequence ID" value="PXY02056.1"/>
    <property type="molecule type" value="Genomic_DNA"/>
</dbReference>
<keyword evidence="6" id="KW-1185">Reference proteome</keyword>
<evidence type="ECO:0000313" key="6">
    <source>
        <dbReference type="Proteomes" id="UP000248079"/>
    </source>
</evidence>
<dbReference type="InterPro" id="IPR018062">
    <property type="entry name" value="HTH_AraC-typ_CS"/>
</dbReference>
<dbReference type="InterPro" id="IPR009057">
    <property type="entry name" value="Homeodomain-like_sf"/>
</dbReference>
<dbReference type="PRINTS" id="PR00032">
    <property type="entry name" value="HTHARAC"/>
</dbReference>
<evidence type="ECO:0000256" key="1">
    <source>
        <dbReference type="ARBA" id="ARBA00023015"/>
    </source>
</evidence>
<dbReference type="RefSeq" id="WP_110359690.1">
    <property type="nucleotide sequence ID" value="NZ_QFLI01000002.1"/>
</dbReference>
<dbReference type="PANTHER" id="PTHR47893:SF1">
    <property type="entry name" value="REGULATORY PROTEIN PCHR"/>
    <property type="match status" value="1"/>
</dbReference>
<dbReference type="AlphaFoldDB" id="A0A2V4A0F4"/>
<dbReference type="Pfam" id="PF12833">
    <property type="entry name" value="HTH_18"/>
    <property type="match status" value="1"/>
</dbReference>
<dbReference type="Gene3D" id="1.10.10.60">
    <property type="entry name" value="Homeodomain-like"/>
    <property type="match status" value="1"/>
</dbReference>